<comment type="caution">
    <text evidence="3">The sequence shown here is derived from an EMBL/GenBank/DDBJ whole genome shotgun (WGS) entry which is preliminary data.</text>
</comment>
<evidence type="ECO:0000256" key="1">
    <source>
        <dbReference type="SAM" id="MobiDB-lite"/>
    </source>
</evidence>
<gene>
    <name evidence="3" type="ORF">ACFSNC_21865</name>
</gene>
<evidence type="ECO:0000313" key="3">
    <source>
        <dbReference type="EMBL" id="MFD2143062.1"/>
    </source>
</evidence>
<dbReference type="InterPro" id="IPR052205">
    <property type="entry name" value="FliO/MopB"/>
</dbReference>
<dbReference type="PANTHER" id="PTHR38766:SF1">
    <property type="entry name" value="FLAGELLAR PROTEIN FLIO"/>
    <property type="match status" value="1"/>
</dbReference>
<feature type="region of interest" description="Disordered" evidence="1">
    <location>
        <begin position="239"/>
        <end position="300"/>
    </location>
</feature>
<proteinExistence type="predicted"/>
<feature type="region of interest" description="Disordered" evidence="1">
    <location>
        <begin position="187"/>
        <end position="217"/>
    </location>
</feature>
<reference evidence="4" key="1">
    <citation type="journal article" date="2019" name="Int. J. Syst. Evol. Microbiol.">
        <title>The Global Catalogue of Microorganisms (GCM) 10K type strain sequencing project: providing services to taxonomists for standard genome sequencing and annotation.</title>
        <authorList>
            <consortium name="The Broad Institute Genomics Platform"/>
            <consortium name="The Broad Institute Genome Sequencing Center for Infectious Disease"/>
            <person name="Wu L."/>
            <person name="Ma J."/>
        </authorList>
    </citation>
    <scope>NUCLEOTIDE SEQUENCE [LARGE SCALE GENOMIC DNA]</scope>
    <source>
        <strain evidence="4">CCM 7435</strain>
    </source>
</reference>
<keyword evidence="2" id="KW-0472">Membrane</keyword>
<dbReference type="RefSeq" id="WP_213355954.1">
    <property type="nucleotide sequence ID" value="NZ_JAHBGB010000044.1"/>
</dbReference>
<dbReference type="EMBL" id="JBHUHD010000001">
    <property type="protein sequence ID" value="MFD2143062.1"/>
    <property type="molecule type" value="Genomic_DNA"/>
</dbReference>
<protein>
    <submittedName>
        <fullName evidence="3">Flagellar biosynthetic protein FliO</fullName>
    </submittedName>
</protein>
<keyword evidence="2" id="KW-1133">Transmembrane helix</keyword>
<evidence type="ECO:0000313" key="4">
    <source>
        <dbReference type="Proteomes" id="UP001597299"/>
    </source>
</evidence>
<feature type="compositionally biased region" description="Pro residues" evidence="1">
    <location>
        <begin position="241"/>
        <end position="254"/>
    </location>
</feature>
<keyword evidence="2" id="KW-0812">Transmembrane</keyword>
<sequence length="300" mass="30505">MFDTLFANGGLTATGVLAAIGIGLILLVVLVIRLGRRGRRHHGGAGGHRLAVLDQVPIDETRRLVLIQRDDVQHLVILGGGSDFLVEAGIGRAPARQAVPAEPIAERAPAVAKATPRAAAPVRDAAPAPAPAAAPAAPAVPVTPATIVPKPVAAAPAVAAAAVAPPPPPPRSAEPPAAPVPVFDATETEAETAPAADARPTSPSLAEEPRTPGTGRVAVKLDPHFAGMVDQLEATLRRPAAPEPAARPAPPVGPAEPAAEVARTQAPPVQPAQRPSVVDADFENEMANLLGRTRRPQDGQ</sequence>
<dbReference type="PRINTS" id="PR01217">
    <property type="entry name" value="PRICHEXTENSN"/>
</dbReference>
<name>A0ABW4Z379_9HYPH</name>
<accession>A0ABW4Z379</accession>
<keyword evidence="3" id="KW-0969">Cilium</keyword>
<keyword evidence="3" id="KW-0966">Cell projection</keyword>
<organism evidence="3 4">
    <name type="scientific">Ancylobacter oerskovii</name>
    <dbReference type="NCBI Taxonomy" id="459519"/>
    <lineage>
        <taxon>Bacteria</taxon>
        <taxon>Pseudomonadati</taxon>
        <taxon>Pseudomonadota</taxon>
        <taxon>Alphaproteobacteria</taxon>
        <taxon>Hyphomicrobiales</taxon>
        <taxon>Xanthobacteraceae</taxon>
        <taxon>Ancylobacter</taxon>
    </lineage>
</organism>
<evidence type="ECO:0000256" key="2">
    <source>
        <dbReference type="SAM" id="Phobius"/>
    </source>
</evidence>
<dbReference type="Proteomes" id="UP001597299">
    <property type="component" value="Unassembled WGS sequence"/>
</dbReference>
<keyword evidence="4" id="KW-1185">Reference proteome</keyword>
<keyword evidence="3" id="KW-0282">Flagellum</keyword>
<feature type="transmembrane region" description="Helical" evidence="2">
    <location>
        <begin position="12"/>
        <end position="32"/>
    </location>
</feature>
<feature type="compositionally biased region" description="Low complexity" evidence="1">
    <location>
        <begin position="187"/>
        <end position="198"/>
    </location>
</feature>
<dbReference type="PANTHER" id="PTHR38766">
    <property type="entry name" value="FLAGELLAR PROTEIN FLIO"/>
    <property type="match status" value="1"/>
</dbReference>